<sequence>MIPLSLRGIFWWFWTAIAHQTKIYSICAEYVIGESCPHFCFTVVLRSSIHTQWDWELTNNFTLDGFFSLIFRFIFDQWICQISTKRWVM</sequence>
<keyword evidence="1" id="KW-0732">Signal</keyword>
<feature type="chain" id="PRO_5042088674" description="Secreted protein" evidence="1">
    <location>
        <begin position="19"/>
        <end position="89"/>
    </location>
</feature>
<proteinExistence type="predicted"/>
<reference evidence="2" key="1">
    <citation type="journal article" date="2023" name="bioRxiv">
        <title>Improved chromosome-level genome assembly for marigold (Tagetes erecta).</title>
        <authorList>
            <person name="Jiang F."/>
            <person name="Yuan L."/>
            <person name="Wang S."/>
            <person name="Wang H."/>
            <person name="Xu D."/>
            <person name="Wang A."/>
            <person name="Fan W."/>
        </authorList>
    </citation>
    <scope>NUCLEOTIDE SEQUENCE</scope>
    <source>
        <strain evidence="2">WSJ</strain>
        <tissue evidence="2">Leaf</tissue>
    </source>
</reference>
<evidence type="ECO:0000256" key="1">
    <source>
        <dbReference type="SAM" id="SignalP"/>
    </source>
</evidence>
<evidence type="ECO:0000313" key="2">
    <source>
        <dbReference type="EMBL" id="KAK1438444.1"/>
    </source>
</evidence>
<dbReference type="AlphaFoldDB" id="A0AAD8LCU0"/>
<name>A0AAD8LCU0_TARER</name>
<dbReference type="Proteomes" id="UP001229421">
    <property type="component" value="Unassembled WGS sequence"/>
</dbReference>
<feature type="signal peptide" evidence="1">
    <location>
        <begin position="1"/>
        <end position="18"/>
    </location>
</feature>
<evidence type="ECO:0008006" key="4">
    <source>
        <dbReference type="Google" id="ProtNLM"/>
    </source>
</evidence>
<protein>
    <recommendedName>
        <fullName evidence="4">Secreted protein</fullName>
    </recommendedName>
</protein>
<accession>A0AAD8LCU0</accession>
<organism evidence="2 3">
    <name type="scientific">Tagetes erecta</name>
    <name type="common">African marigold</name>
    <dbReference type="NCBI Taxonomy" id="13708"/>
    <lineage>
        <taxon>Eukaryota</taxon>
        <taxon>Viridiplantae</taxon>
        <taxon>Streptophyta</taxon>
        <taxon>Embryophyta</taxon>
        <taxon>Tracheophyta</taxon>
        <taxon>Spermatophyta</taxon>
        <taxon>Magnoliopsida</taxon>
        <taxon>eudicotyledons</taxon>
        <taxon>Gunneridae</taxon>
        <taxon>Pentapetalae</taxon>
        <taxon>asterids</taxon>
        <taxon>campanulids</taxon>
        <taxon>Asterales</taxon>
        <taxon>Asteraceae</taxon>
        <taxon>Asteroideae</taxon>
        <taxon>Heliantheae alliance</taxon>
        <taxon>Tageteae</taxon>
        <taxon>Tagetes</taxon>
    </lineage>
</organism>
<dbReference type="EMBL" id="JAUHHV010000001">
    <property type="protein sequence ID" value="KAK1438444.1"/>
    <property type="molecule type" value="Genomic_DNA"/>
</dbReference>
<gene>
    <name evidence="2" type="ORF">QVD17_04253</name>
</gene>
<comment type="caution">
    <text evidence="2">The sequence shown here is derived from an EMBL/GenBank/DDBJ whole genome shotgun (WGS) entry which is preliminary data.</text>
</comment>
<keyword evidence="3" id="KW-1185">Reference proteome</keyword>
<evidence type="ECO:0000313" key="3">
    <source>
        <dbReference type="Proteomes" id="UP001229421"/>
    </source>
</evidence>